<protein>
    <submittedName>
        <fullName evidence="1">Uncharacterized protein</fullName>
    </submittedName>
</protein>
<name>A0ABQ6F475_9VIBR</name>
<sequence>MHIVEAFEQAQTNQADVQRKINALMMELAQNQTPETLEVVKRLNDINADVSNVLRPFTD</sequence>
<keyword evidence="2" id="KW-1185">Reference proteome</keyword>
<evidence type="ECO:0000313" key="2">
    <source>
        <dbReference type="Proteomes" id="UP001157138"/>
    </source>
</evidence>
<dbReference type="EMBL" id="BSPW01000104">
    <property type="protein sequence ID" value="GLT20332.1"/>
    <property type="molecule type" value="Genomic_DNA"/>
</dbReference>
<gene>
    <name evidence="1" type="ORF">GCM10007938_41160</name>
</gene>
<proteinExistence type="predicted"/>
<organism evidence="1 2">
    <name type="scientific">Vibrio zhanjiangensis</name>
    <dbReference type="NCBI Taxonomy" id="1046128"/>
    <lineage>
        <taxon>Bacteria</taxon>
        <taxon>Pseudomonadati</taxon>
        <taxon>Pseudomonadota</taxon>
        <taxon>Gammaproteobacteria</taxon>
        <taxon>Vibrionales</taxon>
        <taxon>Vibrionaceae</taxon>
        <taxon>Vibrio</taxon>
    </lineage>
</organism>
<reference evidence="2" key="1">
    <citation type="journal article" date="2019" name="Int. J. Syst. Evol. Microbiol.">
        <title>The Global Catalogue of Microorganisms (GCM) 10K type strain sequencing project: providing services to taxonomists for standard genome sequencing and annotation.</title>
        <authorList>
            <consortium name="The Broad Institute Genomics Platform"/>
            <consortium name="The Broad Institute Genome Sequencing Center for Infectious Disease"/>
            <person name="Wu L."/>
            <person name="Ma J."/>
        </authorList>
    </citation>
    <scope>NUCLEOTIDE SEQUENCE [LARGE SCALE GENOMIC DNA]</scope>
    <source>
        <strain evidence="2">NBRC 108723</strain>
    </source>
</reference>
<dbReference type="Proteomes" id="UP001157138">
    <property type="component" value="Unassembled WGS sequence"/>
</dbReference>
<comment type="caution">
    <text evidence="1">The sequence shown here is derived from an EMBL/GenBank/DDBJ whole genome shotgun (WGS) entry which is preliminary data.</text>
</comment>
<evidence type="ECO:0000313" key="1">
    <source>
        <dbReference type="EMBL" id="GLT20332.1"/>
    </source>
</evidence>
<accession>A0ABQ6F475</accession>
<dbReference type="RefSeq" id="WP_284194158.1">
    <property type="nucleotide sequence ID" value="NZ_BSPW01000104.1"/>
</dbReference>